<proteinExistence type="predicted"/>
<dbReference type="AlphaFoldDB" id="A0AAV7VCS9"/>
<reference evidence="1" key="1">
    <citation type="journal article" date="2022" name="bioRxiv">
        <title>Sequencing and chromosome-scale assembly of the giantPleurodeles waltlgenome.</title>
        <authorList>
            <person name="Brown T."/>
            <person name="Elewa A."/>
            <person name="Iarovenko S."/>
            <person name="Subramanian E."/>
            <person name="Araus A.J."/>
            <person name="Petzold A."/>
            <person name="Susuki M."/>
            <person name="Suzuki K.-i.T."/>
            <person name="Hayashi T."/>
            <person name="Toyoda A."/>
            <person name="Oliveira C."/>
            <person name="Osipova E."/>
            <person name="Leigh N.D."/>
            <person name="Simon A."/>
            <person name="Yun M.H."/>
        </authorList>
    </citation>
    <scope>NUCLEOTIDE SEQUENCE</scope>
    <source>
        <strain evidence="1">20211129_DDA</strain>
        <tissue evidence="1">Liver</tissue>
    </source>
</reference>
<dbReference type="EMBL" id="JANPWB010000003">
    <property type="protein sequence ID" value="KAJ1197963.1"/>
    <property type="molecule type" value="Genomic_DNA"/>
</dbReference>
<sequence length="83" mass="9138">MLSEEALSRPHRILSGDLLASKTGSWVRLENRRRRSRCGRGRRGDTRQGLASRMIERACVSFEAAVPLMSGPAVGDVETGKDL</sequence>
<organism evidence="1 2">
    <name type="scientific">Pleurodeles waltl</name>
    <name type="common">Iberian ribbed newt</name>
    <dbReference type="NCBI Taxonomy" id="8319"/>
    <lineage>
        <taxon>Eukaryota</taxon>
        <taxon>Metazoa</taxon>
        <taxon>Chordata</taxon>
        <taxon>Craniata</taxon>
        <taxon>Vertebrata</taxon>
        <taxon>Euteleostomi</taxon>
        <taxon>Amphibia</taxon>
        <taxon>Batrachia</taxon>
        <taxon>Caudata</taxon>
        <taxon>Salamandroidea</taxon>
        <taxon>Salamandridae</taxon>
        <taxon>Pleurodelinae</taxon>
        <taxon>Pleurodeles</taxon>
    </lineage>
</organism>
<evidence type="ECO:0000313" key="2">
    <source>
        <dbReference type="Proteomes" id="UP001066276"/>
    </source>
</evidence>
<name>A0AAV7VCS9_PLEWA</name>
<protein>
    <submittedName>
        <fullName evidence="1">Uncharacterized protein</fullName>
    </submittedName>
</protein>
<keyword evidence="2" id="KW-1185">Reference proteome</keyword>
<comment type="caution">
    <text evidence="1">The sequence shown here is derived from an EMBL/GenBank/DDBJ whole genome shotgun (WGS) entry which is preliminary data.</text>
</comment>
<gene>
    <name evidence="1" type="ORF">NDU88_001807</name>
</gene>
<dbReference type="Proteomes" id="UP001066276">
    <property type="component" value="Chromosome 2_1"/>
</dbReference>
<accession>A0AAV7VCS9</accession>
<evidence type="ECO:0000313" key="1">
    <source>
        <dbReference type="EMBL" id="KAJ1197963.1"/>
    </source>
</evidence>